<keyword evidence="4" id="KW-1185">Reference proteome</keyword>
<dbReference type="EMBL" id="JACXYZ010000001">
    <property type="protein sequence ID" value="MBD3925026.1"/>
    <property type="molecule type" value="Genomic_DNA"/>
</dbReference>
<evidence type="ECO:0000256" key="1">
    <source>
        <dbReference type="SAM" id="MobiDB-lite"/>
    </source>
</evidence>
<dbReference type="RefSeq" id="WP_191194725.1">
    <property type="nucleotide sequence ID" value="NZ_JACXYZ010000001.1"/>
</dbReference>
<accession>A0ABR8NCR7</accession>
<name>A0ABR8NCR7_9ACTN</name>
<protein>
    <submittedName>
        <fullName evidence="3">Uncharacterized protein</fullName>
    </submittedName>
</protein>
<feature type="transmembrane region" description="Helical" evidence="2">
    <location>
        <begin position="25"/>
        <end position="44"/>
    </location>
</feature>
<sequence length="106" mass="11286">MSDTSGKSDNAAAPHKAGAFDIRNIIGALMGLYGVILTLAGIFADPELEKTGGVNANLWTGLALIVVAAVFVGWARLRPIVVPEKFDRPDDDPTRPGPQRKRPPSH</sequence>
<proteinExistence type="predicted"/>
<evidence type="ECO:0000313" key="4">
    <source>
        <dbReference type="Proteomes" id="UP000618818"/>
    </source>
</evidence>
<keyword evidence="2" id="KW-0472">Membrane</keyword>
<keyword evidence="2" id="KW-1133">Transmembrane helix</keyword>
<keyword evidence="2" id="KW-0812">Transmembrane</keyword>
<evidence type="ECO:0000256" key="2">
    <source>
        <dbReference type="SAM" id="Phobius"/>
    </source>
</evidence>
<comment type="caution">
    <text evidence="3">The sequence shown here is derived from an EMBL/GenBank/DDBJ whole genome shotgun (WGS) entry which is preliminary data.</text>
</comment>
<organism evidence="3 4">
    <name type="scientific">Nocardioides cavernae</name>
    <dbReference type="NCBI Taxonomy" id="1921566"/>
    <lineage>
        <taxon>Bacteria</taxon>
        <taxon>Bacillati</taxon>
        <taxon>Actinomycetota</taxon>
        <taxon>Actinomycetes</taxon>
        <taxon>Propionibacteriales</taxon>
        <taxon>Nocardioidaceae</taxon>
        <taxon>Nocardioides</taxon>
    </lineage>
</organism>
<feature type="transmembrane region" description="Helical" evidence="2">
    <location>
        <begin position="56"/>
        <end position="75"/>
    </location>
</feature>
<dbReference type="Proteomes" id="UP000618818">
    <property type="component" value="Unassembled WGS sequence"/>
</dbReference>
<feature type="region of interest" description="Disordered" evidence="1">
    <location>
        <begin position="84"/>
        <end position="106"/>
    </location>
</feature>
<evidence type="ECO:0000313" key="3">
    <source>
        <dbReference type="EMBL" id="MBD3925026.1"/>
    </source>
</evidence>
<gene>
    <name evidence="3" type="ORF">IEZ26_10375</name>
</gene>
<feature type="compositionally biased region" description="Basic and acidic residues" evidence="1">
    <location>
        <begin position="84"/>
        <end position="94"/>
    </location>
</feature>
<reference evidence="3 4" key="1">
    <citation type="submission" date="2020-09" db="EMBL/GenBank/DDBJ databases">
        <title>novel species in genus Nocardioides.</title>
        <authorList>
            <person name="Zhang G."/>
        </authorList>
    </citation>
    <scope>NUCLEOTIDE SEQUENCE [LARGE SCALE GENOMIC DNA]</scope>
    <source>
        <strain evidence="3 4">KCTC 39551</strain>
    </source>
</reference>